<sequence length="173" mass="19569">MDSSIPPEKNCYKRAARRQAWLPLPRIVMTALRSSRRPPGGSKPPSTSAVWRMPLVWLSSALVKDSCLSQEGRYASRPSPLFSFRCFFKLYTKHVPLPQLSGRTTSLRVNLRDWPEYDARQIEKKKKSRIFFPFCHPAGKSDIKMNTPANTGYLRLTVDVSSPDPAAADVDCI</sequence>
<dbReference type="AlphaFoldDB" id="A0A0J6Y5F4"/>
<proteinExistence type="predicted"/>
<gene>
    <name evidence="1" type="ORF">CIRG_02027</name>
</gene>
<dbReference type="Proteomes" id="UP000054565">
    <property type="component" value="Unassembled WGS sequence"/>
</dbReference>
<evidence type="ECO:0000313" key="2">
    <source>
        <dbReference type="Proteomes" id="UP000054565"/>
    </source>
</evidence>
<evidence type="ECO:0000313" key="1">
    <source>
        <dbReference type="EMBL" id="KMP01888.1"/>
    </source>
</evidence>
<name>A0A0J6Y5F4_COCIT</name>
<accession>A0A0J6Y5F4</accession>
<protein>
    <submittedName>
        <fullName evidence="1">Uncharacterized protein</fullName>
    </submittedName>
</protein>
<reference evidence="2" key="1">
    <citation type="journal article" date="2010" name="Genome Res.">
        <title>Population genomic sequencing of Coccidioides fungi reveals recent hybridization and transposon control.</title>
        <authorList>
            <person name="Neafsey D.E."/>
            <person name="Barker B.M."/>
            <person name="Sharpton T.J."/>
            <person name="Stajich J.E."/>
            <person name="Park D.J."/>
            <person name="Whiston E."/>
            <person name="Hung C.-Y."/>
            <person name="McMahan C."/>
            <person name="White J."/>
            <person name="Sykes S."/>
            <person name="Heiman D."/>
            <person name="Young S."/>
            <person name="Zeng Q."/>
            <person name="Abouelleil A."/>
            <person name="Aftuck L."/>
            <person name="Bessette D."/>
            <person name="Brown A."/>
            <person name="FitzGerald M."/>
            <person name="Lui A."/>
            <person name="Macdonald J.P."/>
            <person name="Priest M."/>
            <person name="Orbach M.J."/>
            <person name="Galgiani J.N."/>
            <person name="Kirkland T.N."/>
            <person name="Cole G.T."/>
            <person name="Birren B.W."/>
            <person name="Henn M.R."/>
            <person name="Taylor J.W."/>
            <person name="Rounsley S.D."/>
        </authorList>
    </citation>
    <scope>NUCLEOTIDE SEQUENCE [LARGE SCALE GENOMIC DNA]</scope>
    <source>
        <strain evidence="2">RMSCC 2394</strain>
    </source>
</reference>
<dbReference type="EMBL" id="DS028093">
    <property type="protein sequence ID" value="KMP01888.1"/>
    <property type="molecule type" value="Genomic_DNA"/>
</dbReference>
<organism evidence="1 2">
    <name type="scientific">Coccidioides immitis RMSCC 2394</name>
    <dbReference type="NCBI Taxonomy" id="404692"/>
    <lineage>
        <taxon>Eukaryota</taxon>
        <taxon>Fungi</taxon>
        <taxon>Dikarya</taxon>
        <taxon>Ascomycota</taxon>
        <taxon>Pezizomycotina</taxon>
        <taxon>Eurotiomycetes</taxon>
        <taxon>Eurotiomycetidae</taxon>
        <taxon>Onygenales</taxon>
        <taxon>Onygenaceae</taxon>
        <taxon>Coccidioides</taxon>
    </lineage>
</organism>